<keyword evidence="2 5" id="KW-0472">Membrane</keyword>
<feature type="non-terminal residue" evidence="8">
    <location>
        <position position="362"/>
    </location>
</feature>
<dbReference type="OrthoDB" id="8822248at2759"/>
<feature type="compositionally biased region" description="Basic and acidic residues" evidence="4">
    <location>
        <begin position="258"/>
        <end position="277"/>
    </location>
</feature>
<evidence type="ECO:0000256" key="1">
    <source>
        <dbReference type="ARBA" id="ARBA00004370"/>
    </source>
</evidence>
<dbReference type="Pfam" id="PF22705">
    <property type="entry name" value="C2-set_3"/>
    <property type="match status" value="1"/>
</dbReference>
<dbReference type="Proteomes" id="UP000316079">
    <property type="component" value="Unassembled WGS sequence"/>
</dbReference>
<evidence type="ECO:0000256" key="6">
    <source>
        <dbReference type="SAM" id="SignalP"/>
    </source>
</evidence>
<dbReference type="PROSITE" id="PS50835">
    <property type="entry name" value="IG_LIKE"/>
    <property type="match status" value="1"/>
</dbReference>
<proteinExistence type="predicted"/>
<name>A0A553QMT4_9TELE</name>
<evidence type="ECO:0000313" key="8">
    <source>
        <dbReference type="EMBL" id="TRY91300.1"/>
    </source>
</evidence>
<dbReference type="PANTHER" id="PTHR44991:SF1">
    <property type="entry name" value="IMMUNOGLOBULIN SUPERFAMILY MEMBER 5"/>
    <property type="match status" value="1"/>
</dbReference>
<feature type="transmembrane region" description="Helical" evidence="5">
    <location>
        <begin position="224"/>
        <end position="248"/>
    </location>
</feature>
<evidence type="ECO:0000256" key="2">
    <source>
        <dbReference type="ARBA" id="ARBA00023136"/>
    </source>
</evidence>
<dbReference type="AlphaFoldDB" id="A0A553QMT4"/>
<reference evidence="8 9" key="1">
    <citation type="journal article" date="2019" name="Sci. Data">
        <title>Hybrid genome assembly and annotation of Danionella translucida.</title>
        <authorList>
            <person name="Kadobianskyi M."/>
            <person name="Schulze L."/>
            <person name="Schuelke M."/>
            <person name="Judkewitz B."/>
        </authorList>
    </citation>
    <scope>NUCLEOTIDE SEQUENCE [LARGE SCALE GENOMIC DNA]</scope>
    <source>
        <strain evidence="8 9">Bolton</strain>
    </source>
</reference>
<dbReference type="GO" id="GO:0016020">
    <property type="term" value="C:membrane"/>
    <property type="evidence" value="ECO:0007669"/>
    <property type="project" value="UniProtKB-SubCell"/>
</dbReference>
<keyword evidence="5" id="KW-0812">Transmembrane</keyword>
<feature type="chain" id="PRO_5021746943" description="Ig-like domain-containing protein" evidence="6">
    <location>
        <begin position="17"/>
        <end position="362"/>
    </location>
</feature>
<dbReference type="InterPro" id="IPR036179">
    <property type="entry name" value="Ig-like_dom_sf"/>
</dbReference>
<keyword evidence="9" id="KW-1185">Reference proteome</keyword>
<dbReference type="EMBL" id="SRMA01025758">
    <property type="protein sequence ID" value="TRY91300.1"/>
    <property type="molecule type" value="Genomic_DNA"/>
</dbReference>
<accession>A0A553QMT4</accession>
<keyword evidence="6" id="KW-0732">Signal</keyword>
<gene>
    <name evidence="8" type="ORF">DNTS_004945</name>
</gene>
<evidence type="ECO:0000256" key="5">
    <source>
        <dbReference type="SAM" id="Phobius"/>
    </source>
</evidence>
<dbReference type="InterPro" id="IPR053896">
    <property type="entry name" value="BTN3A2-like_Ig-C"/>
</dbReference>
<comment type="subcellular location">
    <subcellularLocation>
        <location evidence="1">Membrane</location>
    </subcellularLocation>
</comment>
<feature type="region of interest" description="Disordered" evidence="4">
    <location>
        <begin position="257"/>
        <end position="277"/>
    </location>
</feature>
<evidence type="ECO:0000259" key="7">
    <source>
        <dbReference type="PROSITE" id="PS50835"/>
    </source>
</evidence>
<evidence type="ECO:0000256" key="4">
    <source>
        <dbReference type="SAM" id="MobiDB-lite"/>
    </source>
</evidence>
<sequence length="362" mass="39700">MHGHMLLLCLIQAVASFISLEPKNATVLRGRDVNFICSTNESWDVMTWLLMGRSVLSISAQHGPLGRDESVSVVNRSTALMSLWELILHNASFIPTVQDLMCDLLPSGRASSSLFVQEKGSVRIVEDDLSVPEGTLIIFHCQAFGWYPEPSMSWMVNESIVNEDYNTSTIQDPTSFLFNSSSKLQIKAENSVTLQCWASVSAPLSLQTSTVRITVEAPDMTPDYTVLIAVVASVCTVILLALVILLLCHRKKLSKSSSENKSRSSHESRSADDETRGKVNMGYHAEDLTSPGHSDLGNRAGSRIHGVSILPRHPICQSWAQMANTEAGDWPTLAVTTANKSLISFPCPLESPVLRDERETDA</sequence>
<keyword evidence="3" id="KW-0393">Immunoglobulin domain</keyword>
<feature type="signal peptide" evidence="6">
    <location>
        <begin position="1"/>
        <end position="16"/>
    </location>
</feature>
<dbReference type="InterPro" id="IPR013783">
    <property type="entry name" value="Ig-like_fold"/>
</dbReference>
<dbReference type="SUPFAM" id="SSF48726">
    <property type="entry name" value="Immunoglobulin"/>
    <property type="match status" value="1"/>
</dbReference>
<dbReference type="PANTHER" id="PTHR44991">
    <property type="entry name" value="IMMUNOGLOBULIN SUPERFAMILY MEMBER 5"/>
    <property type="match status" value="1"/>
</dbReference>
<protein>
    <recommendedName>
        <fullName evidence="7">Ig-like domain-containing protein</fullName>
    </recommendedName>
</protein>
<dbReference type="STRING" id="623744.A0A553QMT4"/>
<dbReference type="Gene3D" id="2.60.40.10">
    <property type="entry name" value="Immunoglobulins"/>
    <property type="match status" value="1"/>
</dbReference>
<dbReference type="InterPro" id="IPR007110">
    <property type="entry name" value="Ig-like_dom"/>
</dbReference>
<feature type="domain" description="Ig-like" evidence="7">
    <location>
        <begin position="95"/>
        <end position="212"/>
    </location>
</feature>
<evidence type="ECO:0000256" key="3">
    <source>
        <dbReference type="ARBA" id="ARBA00023319"/>
    </source>
</evidence>
<keyword evidence="5" id="KW-1133">Transmembrane helix</keyword>
<evidence type="ECO:0000313" key="9">
    <source>
        <dbReference type="Proteomes" id="UP000316079"/>
    </source>
</evidence>
<comment type="caution">
    <text evidence="8">The sequence shown here is derived from an EMBL/GenBank/DDBJ whole genome shotgun (WGS) entry which is preliminary data.</text>
</comment>
<organism evidence="8 9">
    <name type="scientific">Danionella cerebrum</name>
    <dbReference type="NCBI Taxonomy" id="2873325"/>
    <lineage>
        <taxon>Eukaryota</taxon>
        <taxon>Metazoa</taxon>
        <taxon>Chordata</taxon>
        <taxon>Craniata</taxon>
        <taxon>Vertebrata</taxon>
        <taxon>Euteleostomi</taxon>
        <taxon>Actinopterygii</taxon>
        <taxon>Neopterygii</taxon>
        <taxon>Teleostei</taxon>
        <taxon>Ostariophysi</taxon>
        <taxon>Cypriniformes</taxon>
        <taxon>Danionidae</taxon>
        <taxon>Danioninae</taxon>
        <taxon>Danionella</taxon>
    </lineage>
</organism>